<evidence type="ECO:0000313" key="1">
    <source>
        <dbReference type="EMBL" id="RCV93713.1"/>
    </source>
</evidence>
<proteinExistence type="predicted"/>
<keyword evidence="2" id="KW-1185">Reference proteome</keyword>
<dbReference type="AlphaFoldDB" id="A0A368UDA8"/>
<dbReference type="RefSeq" id="WP_114485041.1">
    <property type="nucleotide sequence ID" value="NZ_CBCSHM010000007.1"/>
</dbReference>
<comment type="caution">
    <text evidence="1">The sequence shown here is derived from an EMBL/GenBank/DDBJ whole genome shotgun (WGS) entry which is preliminary data.</text>
</comment>
<gene>
    <name evidence="1" type="ORF">DU506_00740</name>
</gene>
<dbReference type="Proteomes" id="UP000253204">
    <property type="component" value="Unassembled WGS sequence"/>
</dbReference>
<sequence length="125" mass="13808">MDTLDKELEPLVTLLGLVDFRIADRIVLGEDVDTFNMFADAQVGEFLVGVQFLPAEGGGPFAEGMRELLLEYRLVGESPIQEVRAALPAQAPFGLVAYLKESPSVNELAEFGREVLRDINERLPM</sequence>
<accession>A0A368UDA8</accession>
<protein>
    <submittedName>
        <fullName evidence="1">Uncharacterized protein</fullName>
    </submittedName>
</protein>
<organism evidence="1 2">
    <name type="scientific">Vreelandella rituensis</name>
    <dbReference type="NCBI Taxonomy" id="2282306"/>
    <lineage>
        <taxon>Bacteria</taxon>
        <taxon>Pseudomonadati</taxon>
        <taxon>Pseudomonadota</taxon>
        <taxon>Gammaproteobacteria</taxon>
        <taxon>Oceanospirillales</taxon>
        <taxon>Halomonadaceae</taxon>
        <taxon>Vreelandella</taxon>
    </lineage>
</organism>
<dbReference type="EMBL" id="QPIJ01000001">
    <property type="protein sequence ID" value="RCV93713.1"/>
    <property type="molecule type" value="Genomic_DNA"/>
</dbReference>
<reference evidence="1 2" key="1">
    <citation type="submission" date="2018-07" db="EMBL/GenBank/DDBJ databases">
        <title>Halomonas rutogse sp. nov., isolated from Lake TangqianCo on Tibetan Plateau.</title>
        <authorList>
            <person name="Lu H."/>
            <person name="Xing P."/>
            <person name="Wu Q."/>
        </authorList>
    </citation>
    <scope>NUCLEOTIDE SEQUENCE [LARGE SCALE GENOMIC DNA]</scope>
    <source>
        <strain evidence="1 2">TQ8S</strain>
    </source>
</reference>
<evidence type="ECO:0000313" key="2">
    <source>
        <dbReference type="Proteomes" id="UP000253204"/>
    </source>
</evidence>
<name>A0A368UDA8_9GAMM</name>